<evidence type="ECO:0000313" key="12">
    <source>
        <dbReference type="EMBL" id="KAA8536909.1"/>
    </source>
</evidence>
<evidence type="ECO:0000256" key="10">
    <source>
        <dbReference type="SAM" id="Phobius"/>
    </source>
</evidence>
<dbReference type="InterPro" id="IPR020846">
    <property type="entry name" value="MFS_dom"/>
</dbReference>
<comment type="subcellular location">
    <subcellularLocation>
        <location evidence="1">Membrane</location>
        <topology evidence="1">Multi-pass membrane protein</topology>
    </subcellularLocation>
</comment>
<keyword evidence="7 10" id="KW-0472">Membrane</keyword>
<evidence type="ECO:0000256" key="2">
    <source>
        <dbReference type="ARBA" id="ARBA00010992"/>
    </source>
</evidence>
<dbReference type="InterPro" id="IPR050549">
    <property type="entry name" value="MFS_Trehalose_Transporter"/>
</dbReference>
<evidence type="ECO:0000256" key="6">
    <source>
        <dbReference type="ARBA" id="ARBA00022989"/>
    </source>
</evidence>
<dbReference type="InterPro" id="IPR003663">
    <property type="entry name" value="Sugar/inositol_transpt"/>
</dbReference>
<evidence type="ECO:0000256" key="5">
    <source>
        <dbReference type="ARBA" id="ARBA00022692"/>
    </source>
</evidence>
<evidence type="ECO:0000256" key="1">
    <source>
        <dbReference type="ARBA" id="ARBA00004141"/>
    </source>
</evidence>
<evidence type="ECO:0000256" key="8">
    <source>
        <dbReference type="ARBA" id="ARBA00044504"/>
    </source>
</evidence>
<name>A0A5J5B2L3_9ASTE</name>
<comment type="similarity">
    <text evidence="2 9">Belongs to the major facilitator superfamily. Sugar transporter (TC 2.A.1.1) family.</text>
</comment>
<dbReference type="InterPro" id="IPR036259">
    <property type="entry name" value="MFS_trans_sf"/>
</dbReference>
<dbReference type="GO" id="GO:0016020">
    <property type="term" value="C:membrane"/>
    <property type="evidence" value="ECO:0007669"/>
    <property type="project" value="UniProtKB-SubCell"/>
</dbReference>
<dbReference type="CDD" id="cd17358">
    <property type="entry name" value="MFS_GLUT6_8_Class3_like"/>
    <property type="match status" value="1"/>
</dbReference>
<feature type="transmembrane region" description="Helical" evidence="10">
    <location>
        <begin position="202"/>
        <end position="219"/>
    </location>
</feature>
<organism evidence="12 13">
    <name type="scientific">Nyssa sinensis</name>
    <dbReference type="NCBI Taxonomy" id="561372"/>
    <lineage>
        <taxon>Eukaryota</taxon>
        <taxon>Viridiplantae</taxon>
        <taxon>Streptophyta</taxon>
        <taxon>Embryophyta</taxon>
        <taxon>Tracheophyta</taxon>
        <taxon>Spermatophyta</taxon>
        <taxon>Magnoliopsida</taxon>
        <taxon>eudicotyledons</taxon>
        <taxon>Gunneridae</taxon>
        <taxon>Pentapetalae</taxon>
        <taxon>asterids</taxon>
        <taxon>Cornales</taxon>
        <taxon>Nyssaceae</taxon>
        <taxon>Nyssa</taxon>
    </lineage>
</organism>
<feature type="transmembrane region" description="Helical" evidence="10">
    <location>
        <begin position="117"/>
        <end position="139"/>
    </location>
</feature>
<feature type="transmembrane region" description="Helical" evidence="10">
    <location>
        <begin position="46"/>
        <end position="67"/>
    </location>
</feature>
<dbReference type="InterPro" id="IPR044775">
    <property type="entry name" value="MFS_ERD6/Tret1-like"/>
</dbReference>
<dbReference type="PRINTS" id="PR00171">
    <property type="entry name" value="SUGRTRNSPORT"/>
</dbReference>
<keyword evidence="5 10" id="KW-0812">Transmembrane</keyword>
<evidence type="ECO:0000256" key="3">
    <source>
        <dbReference type="ARBA" id="ARBA00022448"/>
    </source>
</evidence>
<feature type="transmembrane region" description="Helical" evidence="10">
    <location>
        <begin position="317"/>
        <end position="338"/>
    </location>
</feature>
<sequence length="484" mass="52102">MRRESIEEGTVTRSLLLLEDKPDIHGVSGCSNGGAASDSSSSATAVVFLSTFVAICGSFNYGCAAGYSSAAESGIMDDLSLSTEEYSVFASILTIGAMLGAVINGRVADLIGRRRTMWLSDIFCIAGWLAIVFAKGALWLDLGRLSLGFGVGLLTYVIPIYMAEITPKNIRGGFTGANQMMICCGISLMFFIGNVITWRPLALIGAIPCLIQVLGLFFIPESPRWLAKIGQEKEVEATLRRLRGENADISQEAAEIRDFTLTFQQLSKARILDLFERKYAHSLTVGVGLMLLVQFGGTLAIAFYASSIFQAAGCSTTVGTTALAIIQIPATALSTILMDKSGRRPLLMVSAAGMSLGSFVTGLAFLLQDFHWTALTPVLVLFGLLVYSAAFSIGMGGIPWVIMSEIFPINIKGSAGSLVTLVNWFTSWIVSYAFNFLFEWSSAGIFFIFMSICGSTVLFVAKLVPETKGRTIEEIQVSITHLLQ</sequence>
<dbReference type="FunFam" id="1.20.1250.20:FF:000043">
    <property type="entry name" value="sugar transporter ERD6-like 6"/>
    <property type="match status" value="1"/>
</dbReference>
<keyword evidence="4" id="KW-0762">Sugar transport</keyword>
<gene>
    <name evidence="12" type="ORF">F0562_029387</name>
</gene>
<evidence type="ECO:0000256" key="9">
    <source>
        <dbReference type="RuleBase" id="RU003346"/>
    </source>
</evidence>
<dbReference type="Proteomes" id="UP000325577">
    <property type="component" value="Linkage Group LG16"/>
</dbReference>
<keyword evidence="3 9" id="KW-0813">Transport</keyword>
<feature type="domain" description="Major facilitator superfamily (MFS) profile" evidence="11">
    <location>
        <begin position="46"/>
        <end position="468"/>
    </location>
</feature>
<feature type="transmembrane region" description="Helical" evidence="10">
    <location>
        <begin position="145"/>
        <end position="163"/>
    </location>
</feature>
<evidence type="ECO:0000313" key="13">
    <source>
        <dbReference type="Proteomes" id="UP000325577"/>
    </source>
</evidence>
<dbReference type="AlphaFoldDB" id="A0A5J5B2L3"/>
<dbReference type="EMBL" id="CM018039">
    <property type="protein sequence ID" value="KAA8536909.1"/>
    <property type="molecule type" value="Genomic_DNA"/>
</dbReference>
<protein>
    <recommendedName>
        <fullName evidence="11">Major facilitator superfamily (MFS) profile domain-containing protein</fullName>
    </recommendedName>
</protein>
<reference evidence="12 13" key="1">
    <citation type="submission" date="2019-09" db="EMBL/GenBank/DDBJ databases">
        <title>A chromosome-level genome assembly of the Chinese tupelo Nyssa sinensis.</title>
        <authorList>
            <person name="Yang X."/>
            <person name="Kang M."/>
            <person name="Yang Y."/>
            <person name="Xiong H."/>
            <person name="Wang M."/>
            <person name="Zhang Z."/>
            <person name="Wang Z."/>
            <person name="Wu H."/>
            <person name="Ma T."/>
            <person name="Liu J."/>
            <person name="Xi Z."/>
        </authorList>
    </citation>
    <scope>NUCLEOTIDE SEQUENCE [LARGE SCALE GENOMIC DNA]</scope>
    <source>
        <strain evidence="12">J267</strain>
        <tissue evidence="12">Leaf</tissue>
    </source>
</reference>
<accession>A0A5J5B2L3</accession>
<dbReference type="PROSITE" id="PS50850">
    <property type="entry name" value="MFS"/>
    <property type="match status" value="1"/>
</dbReference>
<dbReference type="InterPro" id="IPR005828">
    <property type="entry name" value="MFS_sugar_transport-like"/>
</dbReference>
<dbReference type="Pfam" id="PF00083">
    <property type="entry name" value="Sugar_tr"/>
    <property type="match status" value="1"/>
</dbReference>
<dbReference type="SUPFAM" id="SSF103473">
    <property type="entry name" value="MFS general substrate transporter"/>
    <property type="match status" value="1"/>
</dbReference>
<feature type="transmembrane region" description="Helical" evidence="10">
    <location>
        <begin position="379"/>
        <end position="403"/>
    </location>
</feature>
<dbReference type="GO" id="GO:0051119">
    <property type="term" value="F:sugar transmembrane transporter activity"/>
    <property type="evidence" value="ECO:0007669"/>
    <property type="project" value="InterPro"/>
</dbReference>
<comment type="similarity">
    <text evidence="8">Belongs to the major facilitator superfamily. Phosphate:H(+) symporter (TC 2.A.1.9) family.</text>
</comment>
<dbReference type="Gene3D" id="1.20.1250.20">
    <property type="entry name" value="MFS general substrate transporter like domains"/>
    <property type="match status" value="1"/>
</dbReference>
<keyword evidence="13" id="KW-1185">Reference proteome</keyword>
<dbReference type="PANTHER" id="PTHR48021">
    <property type="match status" value="1"/>
</dbReference>
<proteinExistence type="inferred from homology"/>
<feature type="transmembrane region" description="Helical" evidence="10">
    <location>
        <begin position="440"/>
        <end position="461"/>
    </location>
</feature>
<dbReference type="NCBIfam" id="TIGR00879">
    <property type="entry name" value="SP"/>
    <property type="match status" value="1"/>
</dbReference>
<keyword evidence="6 10" id="KW-1133">Transmembrane helix</keyword>
<evidence type="ECO:0000256" key="4">
    <source>
        <dbReference type="ARBA" id="ARBA00022597"/>
    </source>
</evidence>
<feature type="transmembrane region" description="Helical" evidence="10">
    <location>
        <begin position="175"/>
        <end position="196"/>
    </location>
</feature>
<dbReference type="OrthoDB" id="6612291at2759"/>
<feature type="transmembrane region" description="Helical" evidence="10">
    <location>
        <begin position="87"/>
        <end position="105"/>
    </location>
</feature>
<dbReference type="PANTHER" id="PTHR48021:SF48">
    <property type="entry name" value="MAJOR FACILITATOR SUPERFAMILY (MFS) PROFILE DOMAIN-CONTAINING PROTEIN"/>
    <property type="match status" value="1"/>
</dbReference>
<feature type="transmembrane region" description="Helical" evidence="10">
    <location>
        <begin position="345"/>
        <end position="367"/>
    </location>
</feature>
<evidence type="ECO:0000259" key="11">
    <source>
        <dbReference type="PROSITE" id="PS50850"/>
    </source>
</evidence>
<feature type="transmembrane region" description="Helical" evidence="10">
    <location>
        <begin position="283"/>
        <end position="305"/>
    </location>
</feature>
<evidence type="ECO:0000256" key="7">
    <source>
        <dbReference type="ARBA" id="ARBA00023136"/>
    </source>
</evidence>
<feature type="transmembrane region" description="Helical" evidence="10">
    <location>
        <begin position="415"/>
        <end position="434"/>
    </location>
</feature>